<dbReference type="EMBL" id="HBIN01010964">
    <property type="protein sequence ID" value="CAE0437966.1"/>
    <property type="molecule type" value="Transcribed_RNA"/>
</dbReference>
<gene>
    <name evidence="7" type="ORF">ASTO00021_LOCUS8218</name>
</gene>
<proteinExistence type="predicted"/>
<sequence>MGKDIYGFVLWLSGIGLWIGYFVWAFVPDEVLKSDLGVTWYPSKYWAVALPVHVCVSLLAASLIYTCYNMTTVADRNDLCTVQDPCSITKTKGTQSETKPKDSVFDLDKDTPIIHDLSPEQSSFLLFSVQHSS</sequence>
<dbReference type="GO" id="GO:0005783">
    <property type="term" value="C:endoplasmic reticulum"/>
    <property type="evidence" value="ECO:0007669"/>
    <property type="project" value="TreeGrafter"/>
</dbReference>
<dbReference type="GO" id="GO:0006506">
    <property type="term" value="P:GPI anchor biosynthetic process"/>
    <property type="evidence" value="ECO:0007669"/>
    <property type="project" value="TreeGrafter"/>
</dbReference>
<evidence type="ECO:0000256" key="2">
    <source>
        <dbReference type="ARBA" id="ARBA00022692"/>
    </source>
</evidence>
<keyword evidence="4 5" id="KW-0472">Membrane</keyword>
<dbReference type="PANTHER" id="PTHR46346:SF1">
    <property type="entry name" value="PHOSPHATIDYLINOSITOL N-ACETYLGLUCOSAMINYLTRANSFERASE SUBUNIT P"/>
    <property type="match status" value="1"/>
</dbReference>
<dbReference type="AlphaFoldDB" id="A0A7S3LQX8"/>
<evidence type="ECO:0000313" key="7">
    <source>
        <dbReference type="EMBL" id="CAE0437966.1"/>
    </source>
</evidence>
<dbReference type="GO" id="GO:0016020">
    <property type="term" value="C:membrane"/>
    <property type="evidence" value="ECO:0007669"/>
    <property type="project" value="UniProtKB-SubCell"/>
</dbReference>
<keyword evidence="3 5" id="KW-1133">Transmembrane helix</keyword>
<evidence type="ECO:0000256" key="3">
    <source>
        <dbReference type="ARBA" id="ARBA00022989"/>
    </source>
</evidence>
<evidence type="ECO:0000256" key="1">
    <source>
        <dbReference type="ARBA" id="ARBA00004141"/>
    </source>
</evidence>
<accession>A0A7S3LQX8</accession>
<organism evidence="7">
    <name type="scientific">Aplanochytrium stocchinoi</name>
    <dbReference type="NCBI Taxonomy" id="215587"/>
    <lineage>
        <taxon>Eukaryota</taxon>
        <taxon>Sar</taxon>
        <taxon>Stramenopiles</taxon>
        <taxon>Bigyra</taxon>
        <taxon>Labyrinthulomycetes</taxon>
        <taxon>Thraustochytrida</taxon>
        <taxon>Thraustochytriidae</taxon>
        <taxon>Aplanochytrium</taxon>
    </lineage>
</organism>
<name>A0A7S3LQX8_9STRA</name>
<evidence type="ECO:0000259" key="6">
    <source>
        <dbReference type="Pfam" id="PF08510"/>
    </source>
</evidence>
<feature type="domain" description="PIG-P" evidence="6">
    <location>
        <begin position="4"/>
        <end position="121"/>
    </location>
</feature>
<dbReference type="InterPro" id="IPR013717">
    <property type="entry name" value="PIG-P"/>
</dbReference>
<reference evidence="7" key="1">
    <citation type="submission" date="2021-01" db="EMBL/GenBank/DDBJ databases">
        <authorList>
            <person name="Corre E."/>
            <person name="Pelletier E."/>
            <person name="Niang G."/>
            <person name="Scheremetjew M."/>
            <person name="Finn R."/>
            <person name="Kale V."/>
            <person name="Holt S."/>
            <person name="Cochrane G."/>
            <person name="Meng A."/>
            <person name="Brown T."/>
            <person name="Cohen L."/>
        </authorList>
    </citation>
    <scope>NUCLEOTIDE SEQUENCE</scope>
    <source>
        <strain evidence="7">GSBS06</strain>
    </source>
</reference>
<feature type="transmembrane region" description="Helical" evidence="5">
    <location>
        <begin position="46"/>
        <end position="68"/>
    </location>
</feature>
<keyword evidence="2 5" id="KW-0812">Transmembrane</keyword>
<dbReference type="InterPro" id="IPR052263">
    <property type="entry name" value="GPI_Anchor_Biosynth"/>
</dbReference>
<evidence type="ECO:0000256" key="5">
    <source>
        <dbReference type="SAM" id="Phobius"/>
    </source>
</evidence>
<dbReference type="Pfam" id="PF08510">
    <property type="entry name" value="PIG-P"/>
    <property type="match status" value="1"/>
</dbReference>
<protein>
    <recommendedName>
        <fullName evidence="6">PIG-P domain-containing protein</fullName>
    </recommendedName>
</protein>
<dbReference type="PANTHER" id="PTHR46346">
    <property type="entry name" value="PHOSPHATIDYLINOSITOL N-ACETYLGLUCOSAMINYLTRANSFERASE SUBUNIT P"/>
    <property type="match status" value="1"/>
</dbReference>
<feature type="transmembrane region" description="Helical" evidence="5">
    <location>
        <begin position="5"/>
        <end position="26"/>
    </location>
</feature>
<comment type="subcellular location">
    <subcellularLocation>
        <location evidence="1">Membrane</location>
        <topology evidence="1">Multi-pass membrane protein</topology>
    </subcellularLocation>
</comment>
<evidence type="ECO:0000256" key="4">
    <source>
        <dbReference type="ARBA" id="ARBA00023136"/>
    </source>
</evidence>